<dbReference type="PANTHER" id="PTHR42799:SF2">
    <property type="entry name" value="MITOCHONDRIAL PEPTIDE METHIONINE SULFOXIDE REDUCTASE"/>
    <property type="match status" value="1"/>
</dbReference>
<dbReference type="SUPFAM" id="SSF55068">
    <property type="entry name" value="Peptide methionine sulfoxide reductase"/>
    <property type="match status" value="1"/>
</dbReference>
<dbReference type="EMBL" id="WPCR01000003">
    <property type="protein sequence ID" value="NHM13815.1"/>
    <property type="molecule type" value="Genomic_DNA"/>
</dbReference>
<dbReference type="InterPro" id="IPR036509">
    <property type="entry name" value="Met_Sox_Rdtase_MsrA_sf"/>
</dbReference>
<comment type="function">
    <text evidence="4">Has an important function as a repair enzyme for proteins that have been inactivated by oxidation. Catalyzes the reversible oxidation-reduction of methionine sulfoxide in proteins to methionine.</text>
</comment>
<dbReference type="AlphaFoldDB" id="A0A9E6STQ1"/>
<evidence type="ECO:0000256" key="4">
    <source>
        <dbReference type="HAMAP-Rule" id="MF_01401"/>
    </source>
</evidence>
<dbReference type="InterPro" id="IPR002569">
    <property type="entry name" value="Met_Sox_Rdtase_MsrA_dom"/>
</dbReference>
<feature type="active site" evidence="4">
    <location>
        <position position="12"/>
    </location>
</feature>
<organism evidence="7 9">
    <name type="scientific">Xiamenia xianingshaonis</name>
    <dbReference type="NCBI Taxonomy" id="2682776"/>
    <lineage>
        <taxon>Bacteria</taxon>
        <taxon>Bacillati</taxon>
        <taxon>Actinomycetota</taxon>
        <taxon>Coriobacteriia</taxon>
        <taxon>Eggerthellales</taxon>
        <taxon>Eggerthellaceae</taxon>
        <taxon>Xiamenia</taxon>
    </lineage>
</organism>
<gene>
    <name evidence="4 7" type="primary">msrA</name>
    <name evidence="6" type="ORF">GMI68_03335</name>
    <name evidence="7" type="ORF">J7S26_04555</name>
</gene>
<feature type="domain" description="Peptide methionine sulphoxide reductase MsrA" evidence="5">
    <location>
        <begin position="5"/>
        <end position="155"/>
    </location>
</feature>
<evidence type="ECO:0000313" key="8">
    <source>
        <dbReference type="Proteomes" id="UP000636394"/>
    </source>
</evidence>
<comment type="similarity">
    <text evidence="4">Belongs to the MsrA Met sulfoxide reductase family.</text>
</comment>
<evidence type="ECO:0000313" key="9">
    <source>
        <dbReference type="Proteomes" id="UP000671910"/>
    </source>
</evidence>
<accession>A0A9E6STQ1</accession>
<protein>
    <recommendedName>
        <fullName evidence="4">Peptide methionine sulfoxide reductase MsrA</fullName>
        <shortName evidence="4">Protein-methionine-S-oxide reductase</shortName>
        <ecNumber evidence="4">1.8.4.11</ecNumber>
    </recommendedName>
    <alternativeName>
        <fullName evidence="4">Peptide-methionine (S)-S-oxide reductase</fullName>
        <shortName evidence="4">Peptide Met(O) reductase</shortName>
    </alternativeName>
</protein>
<dbReference type="Gene3D" id="3.30.1060.10">
    <property type="entry name" value="Peptide methionine sulphoxide reductase MsrA"/>
    <property type="match status" value="1"/>
</dbReference>
<sequence length="181" mass="19954">MSTREIVLAGGCFWGAEAYLRRVPGVVATECGYANSQVASPTYDMVCTGVTGAAEAVRVRFDDSIVSLPLLLEAFLNAIDPTSLNRQGHDVGTQYRTGMYWVNPNDEAVVRVVLEAAQAKNVRPVVVEARVLENFTPAEAGHQRYLEKHPAGYCHVDLRSADEFVRCHQAEFRPRSSLGKR</sequence>
<evidence type="ECO:0000313" key="7">
    <source>
        <dbReference type="EMBL" id="QTU83676.1"/>
    </source>
</evidence>
<dbReference type="KEGG" id="ebz:J7S26_04555"/>
<dbReference type="RefSeq" id="WP_166338875.1">
    <property type="nucleotide sequence ID" value="NZ_CP072829.1"/>
</dbReference>
<evidence type="ECO:0000256" key="3">
    <source>
        <dbReference type="ARBA" id="ARBA00048782"/>
    </source>
</evidence>
<evidence type="ECO:0000256" key="1">
    <source>
        <dbReference type="ARBA" id="ARBA00023002"/>
    </source>
</evidence>
<dbReference type="EC" id="1.8.4.11" evidence="4"/>
<evidence type="ECO:0000256" key="2">
    <source>
        <dbReference type="ARBA" id="ARBA00047806"/>
    </source>
</evidence>
<dbReference type="Pfam" id="PF01625">
    <property type="entry name" value="PMSR"/>
    <property type="match status" value="1"/>
</dbReference>
<dbReference type="Proteomes" id="UP000671910">
    <property type="component" value="Chromosome"/>
</dbReference>
<dbReference type="HAMAP" id="MF_01401">
    <property type="entry name" value="MsrA"/>
    <property type="match status" value="1"/>
</dbReference>
<comment type="catalytic activity">
    <reaction evidence="3 4">
        <text>[thioredoxin]-disulfide + L-methionine + H2O = L-methionine (S)-S-oxide + [thioredoxin]-dithiol</text>
        <dbReference type="Rhea" id="RHEA:19993"/>
        <dbReference type="Rhea" id="RHEA-COMP:10698"/>
        <dbReference type="Rhea" id="RHEA-COMP:10700"/>
        <dbReference type="ChEBI" id="CHEBI:15377"/>
        <dbReference type="ChEBI" id="CHEBI:29950"/>
        <dbReference type="ChEBI" id="CHEBI:50058"/>
        <dbReference type="ChEBI" id="CHEBI:57844"/>
        <dbReference type="ChEBI" id="CHEBI:58772"/>
        <dbReference type="EC" id="1.8.4.11"/>
    </reaction>
</comment>
<dbReference type="EMBL" id="CP072829">
    <property type="protein sequence ID" value="QTU83676.1"/>
    <property type="molecule type" value="Genomic_DNA"/>
</dbReference>
<dbReference type="NCBIfam" id="TIGR00401">
    <property type="entry name" value="msrA"/>
    <property type="match status" value="1"/>
</dbReference>
<keyword evidence="1 4" id="KW-0560">Oxidoreductase</keyword>
<evidence type="ECO:0000259" key="5">
    <source>
        <dbReference type="Pfam" id="PF01625"/>
    </source>
</evidence>
<dbReference type="Proteomes" id="UP000636394">
    <property type="component" value="Unassembled WGS sequence"/>
</dbReference>
<reference evidence="6 8" key="1">
    <citation type="submission" date="2019-11" db="EMBL/GenBank/DDBJ databases">
        <title>Eggerthellaceae novel genus isolated from the rectal contents of marmort.</title>
        <authorList>
            <person name="Zhang G."/>
        </authorList>
    </citation>
    <scope>NUCLEOTIDE SEQUENCE [LARGE SCALE GENOMIC DNA]</scope>
    <source>
        <strain evidence="8">zg-886</strain>
        <strain evidence="6">Zg-886</strain>
    </source>
</reference>
<name>A0A9E6STQ1_9ACTN</name>
<reference evidence="7" key="2">
    <citation type="submission" date="2021-04" db="EMBL/GenBank/DDBJ databases">
        <title>Novel species in family Eggerthellaceae.</title>
        <authorList>
            <person name="Zhang G."/>
        </authorList>
    </citation>
    <scope>NUCLEOTIDE SEQUENCE</scope>
    <source>
        <strain evidence="7">Zg-886</strain>
    </source>
</reference>
<dbReference type="GO" id="GO:0005737">
    <property type="term" value="C:cytoplasm"/>
    <property type="evidence" value="ECO:0007669"/>
    <property type="project" value="TreeGrafter"/>
</dbReference>
<dbReference type="GO" id="GO:0034599">
    <property type="term" value="P:cellular response to oxidative stress"/>
    <property type="evidence" value="ECO:0007669"/>
    <property type="project" value="TreeGrafter"/>
</dbReference>
<dbReference type="PANTHER" id="PTHR42799">
    <property type="entry name" value="MITOCHONDRIAL PEPTIDE METHIONINE SULFOXIDE REDUCTASE"/>
    <property type="match status" value="1"/>
</dbReference>
<dbReference type="GO" id="GO:0008113">
    <property type="term" value="F:peptide-methionine (S)-S-oxide reductase activity"/>
    <property type="evidence" value="ECO:0007669"/>
    <property type="project" value="UniProtKB-UniRule"/>
</dbReference>
<keyword evidence="8" id="KW-1185">Reference proteome</keyword>
<proteinExistence type="inferred from homology"/>
<evidence type="ECO:0000313" key="6">
    <source>
        <dbReference type="EMBL" id="NHM13815.1"/>
    </source>
</evidence>
<dbReference type="InterPro" id="IPR050162">
    <property type="entry name" value="MsrA_MetSO_reductase"/>
</dbReference>
<comment type="catalytic activity">
    <reaction evidence="2 4">
        <text>L-methionyl-[protein] + [thioredoxin]-disulfide + H2O = L-methionyl-(S)-S-oxide-[protein] + [thioredoxin]-dithiol</text>
        <dbReference type="Rhea" id="RHEA:14217"/>
        <dbReference type="Rhea" id="RHEA-COMP:10698"/>
        <dbReference type="Rhea" id="RHEA-COMP:10700"/>
        <dbReference type="Rhea" id="RHEA-COMP:12313"/>
        <dbReference type="Rhea" id="RHEA-COMP:12315"/>
        <dbReference type="ChEBI" id="CHEBI:15377"/>
        <dbReference type="ChEBI" id="CHEBI:16044"/>
        <dbReference type="ChEBI" id="CHEBI:29950"/>
        <dbReference type="ChEBI" id="CHEBI:44120"/>
        <dbReference type="ChEBI" id="CHEBI:50058"/>
        <dbReference type="EC" id="1.8.4.11"/>
    </reaction>
</comment>